<dbReference type="GO" id="GO:0015344">
    <property type="term" value="F:siderophore uptake transmembrane transporter activity"/>
    <property type="evidence" value="ECO:0007669"/>
    <property type="project" value="TreeGrafter"/>
</dbReference>
<name>A0A3B0SAM9_9ZZZZ</name>
<feature type="domain" description="TonB-dependent transporter Oar-like beta-barrel" evidence="6">
    <location>
        <begin position="352"/>
        <end position="991"/>
    </location>
</feature>
<gene>
    <name evidence="7" type="ORF">MNBD_ALPHA06-1937</name>
</gene>
<dbReference type="PANTHER" id="PTHR30069">
    <property type="entry name" value="TONB-DEPENDENT OUTER MEMBRANE RECEPTOR"/>
    <property type="match status" value="1"/>
</dbReference>
<dbReference type="Gene3D" id="2.40.170.20">
    <property type="entry name" value="TonB-dependent receptor, beta-barrel domain"/>
    <property type="match status" value="1"/>
</dbReference>
<protein>
    <recommendedName>
        <fullName evidence="6">TonB-dependent transporter Oar-like beta-barrel domain-containing protein</fullName>
    </recommendedName>
</protein>
<dbReference type="InterPro" id="IPR008969">
    <property type="entry name" value="CarboxyPept-like_regulatory"/>
</dbReference>
<evidence type="ECO:0000256" key="3">
    <source>
        <dbReference type="ARBA" id="ARBA00022692"/>
    </source>
</evidence>
<reference evidence="7" key="1">
    <citation type="submission" date="2018-06" db="EMBL/GenBank/DDBJ databases">
        <authorList>
            <person name="Zhirakovskaya E."/>
        </authorList>
    </citation>
    <scope>NUCLEOTIDE SEQUENCE</scope>
</reference>
<dbReference type="GO" id="GO:0044718">
    <property type="term" value="P:siderophore transmembrane transport"/>
    <property type="evidence" value="ECO:0007669"/>
    <property type="project" value="TreeGrafter"/>
</dbReference>
<dbReference type="SUPFAM" id="SSF56935">
    <property type="entry name" value="Porins"/>
    <property type="match status" value="1"/>
</dbReference>
<dbReference type="Gene3D" id="2.60.40.1120">
    <property type="entry name" value="Carboxypeptidase-like, regulatory domain"/>
    <property type="match status" value="1"/>
</dbReference>
<dbReference type="EMBL" id="UOEE01000137">
    <property type="protein sequence ID" value="VAV92135.1"/>
    <property type="molecule type" value="Genomic_DNA"/>
</dbReference>
<keyword evidence="3" id="KW-0812">Transmembrane</keyword>
<dbReference type="InterPro" id="IPR036942">
    <property type="entry name" value="Beta-barrel_TonB_sf"/>
</dbReference>
<dbReference type="Pfam" id="PF25183">
    <property type="entry name" value="OMP_b-brl_4"/>
    <property type="match status" value="2"/>
</dbReference>
<accession>A0A3B0SAM9</accession>
<dbReference type="Pfam" id="PF13620">
    <property type="entry name" value="CarboxypepD_reg"/>
    <property type="match status" value="1"/>
</dbReference>
<dbReference type="AlphaFoldDB" id="A0A3B0SAM9"/>
<dbReference type="GO" id="GO:0009279">
    <property type="term" value="C:cell outer membrane"/>
    <property type="evidence" value="ECO:0007669"/>
    <property type="project" value="UniProtKB-SubCell"/>
</dbReference>
<feature type="domain" description="TonB-dependent transporter Oar-like beta-barrel" evidence="6">
    <location>
        <begin position="242"/>
        <end position="309"/>
    </location>
</feature>
<evidence type="ECO:0000313" key="7">
    <source>
        <dbReference type="EMBL" id="VAV92135.1"/>
    </source>
</evidence>
<dbReference type="InterPro" id="IPR037066">
    <property type="entry name" value="Plug_dom_sf"/>
</dbReference>
<dbReference type="SUPFAM" id="SSF49464">
    <property type="entry name" value="Carboxypeptidase regulatory domain-like"/>
    <property type="match status" value="1"/>
</dbReference>
<keyword evidence="5" id="KW-0998">Cell outer membrane</keyword>
<keyword evidence="2" id="KW-0813">Transport</keyword>
<dbReference type="Gene3D" id="2.170.130.10">
    <property type="entry name" value="TonB-dependent receptor, plug domain"/>
    <property type="match status" value="1"/>
</dbReference>
<keyword evidence="4" id="KW-0472">Membrane</keyword>
<comment type="subcellular location">
    <subcellularLocation>
        <location evidence="1">Cell outer membrane</location>
        <topology evidence="1">Multi-pass membrane protein</topology>
    </subcellularLocation>
</comment>
<evidence type="ECO:0000256" key="1">
    <source>
        <dbReference type="ARBA" id="ARBA00004571"/>
    </source>
</evidence>
<sequence length="1054" mass="113436">MISLKQLAGGVAVAAITMSVAAPVMAQQITSAIHGTVLSHGGAPIEGASISIIHTPTGRVTRQTSRAGGVFDATGLRVGGPYVVTISAPGEQPYRQEDIFLTLGKTFSISVVLGDAEDEIIVTAQRGGVAALATGPGAVFDLDTIDGVASTGRDFKDVARLDPLVYLDPTNNNAISIGGGNNRMISITVDGVASNDDFGLNSSGFPTLRSPISIDSIEQIAVETTPFNVEYSGFQSGTVNVVTKSGDNEYHGSAFVYRRTGSLAGDKIQGAPVTNPIDEWTYGGTFGGPIVKDKLFFFGSYDYFQGTSAITRGPAGGSFGSVIDEVSLQDVANVSAIAQSVYGLDSLGFGTGDLTQTDEKILGKIDWNINESHRAQFSYGYNTGNQVRIQNTFGNRVGTQSNWYNNTQTLKTFTGSVFSDWNENFSTELRVSYKEQVTQQVPLAGLEFGELVVRLAPGESTTGLNGGQIHLGPDVFRQANALNNDTTLFRFKGDYSVGQHLITGGAERSDLNIFNLFVPFSRGTYTFNSVADFQNQNASGGLFYQNAVSNNANDGAAEFGVDVTSFYLQDKWSPRDDLTVVYGARYEKFKASDNITPNATFQSRYGFTNSAPLDASIFLPRFGFSFSKTDNITFRGGLGRFAGGNPNVWISNSYTNDGVTVASTFVPGALLPPVDGRTVPAIATGGLVAGNGSTNVTDPNFKIPSVWKASFGIDAQGDIPFIGHNLGALGTNWHVTADVIKSTSQNAVFWKDLTCTQISSAADGRPINNCDTNRFDVLLTNVNKGNGVIMSFLAEKAFDNGLDVRATYTHMNVNDANSGVSSTATSNIGRNATSDRTNAVTSTANFEREHRFTFNINYARKIFGDNQTRFTLFGEERSGQPFSYTFDDRTNRGSLSPFGNNREFARRDTQLFYVPTGAGDPNVDLSGIADQAAFFSFLESSGLNEYAGQIAPRNAFKSSWVSRWDLRISQEIPGVFPRNAKGVFYLDIQNIGNLIDSDWGVYNQVGFPYVEPVVIANVDANGRLVYTGFPRSSRARNSTAASLWSAQVGFKFRF</sequence>
<dbReference type="InterPro" id="IPR057601">
    <property type="entry name" value="Oar-like_b-barrel"/>
</dbReference>
<organism evidence="7">
    <name type="scientific">hydrothermal vent metagenome</name>
    <dbReference type="NCBI Taxonomy" id="652676"/>
    <lineage>
        <taxon>unclassified sequences</taxon>
        <taxon>metagenomes</taxon>
        <taxon>ecological metagenomes</taxon>
    </lineage>
</organism>
<evidence type="ECO:0000259" key="6">
    <source>
        <dbReference type="Pfam" id="PF25183"/>
    </source>
</evidence>
<evidence type="ECO:0000256" key="5">
    <source>
        <dbReference type="ARBA" id="ARBA00023237"/>
    </source>
</evidence>
<proteinExistence type="predicted"/>
<evidence type="ECO:0000256" key="2">
    <source>
        <dbReference type="ARBA" id="ARBA00022448"/>
    </source>
</evidence>
<dbReference type="PANTHER" id="PTHR30069:SF46">
    <property type="entry name" value="OAR PROTEIN"/>
    <property type="match status" value="1"/>
</dbReference>
<dbReference type="InterPro" id="IPR039426">
    <property type="entry name" value="TonB-dep_rcpt-like"/>
</dbReference>
<evidence type="ECO:0000256" key="4">
    <source>
        <dbReference type="ARBA" id="ARBA00023136"/>
    </source>
</evidence>